<evidence type="ECO:0000313" key="1">
    <source>
        <dbReference type="EMBL" id="SMC02049.1"/>
    </source>
</evidence>
<organism evidence="1 2">
    <name type="scientific">Sulfobacillus thermosulfidooxidans (strain DSM 9293 / VKM B-1269 / AT-1)</name>
    <dbReference type="NCBI Taxonomy" id="929705"/>
    <lineage>
        <taxon>Bacteria</taxon>
        <taxon>Bacillati</taxon>
        <taxon>Bacillota</taxon>
        <taxon>Clostridia</taxon>
        <taxon>Eubacteriales</taxon>
        <taxon>Clostridiales Family XVII. Incertae Sedis</taxon>
        <taxon>Sulfobacillus</taxon>
    </lineage>
</organism>
<accession>A0A1W1W7E2</accession>
<evidence type="ECO:0000313" key="2">
    <source>
        <dbReference type="Proteomes" id="UP000192660"/>
    </source>
</evidence>
<dbReference type="SUPFAM" id="SSF52833">
    <property type="entry name" value="Thioredoxin-like"/>
    <property type="match status" value="1"/>
</dbReference>
<evidence type="ECO:0008006" key="3">
    <source>
        <dbReference type="Google" id="ProtNLM"/>
    </source>
</evidence>
<proteinExistence type="predicted"/>
<dbReference type="EMBL" id="FWWY01000001">
    <property type="protein sequence ID" value="SMC02049.1"/>
    <property type="molecule type" value="Genomic_DNA"/>
</dbReference>
<dbReference type="InterPro" id="IPR036249">
    <property type="entry name" value="Thioredoxin-like_sf"/>
</dbReference>
<dbReference type="Gene3D" id="3.40.30.10">
    <property type="entry name" value="Glutaredoxin"/>
    <property type="match status" value="1"/>
</dbReference>
<sequence>MSITVSRKLVGGLLAVVAGSLFLGGWALGVLTAQPRSALTVKTAPSSPPSHAAGTSTASNPFVVGTSFPFTTSQVETLTGHVTHLARGSRATIVMAMASWCLFCGYEDKYVLPVLARTPGVVVDIVDVSPQGGIADPGPATPPFHGHDGAGGPLTVAGMRTTMQHYVQTYGLAKTAIHVYVAPTATQQAWHVSAFPSLAFLNARGTVVVAPPGALTIAQGRTALDEALSGSSAS</sequence>
<reference evidence="2" key="1">
    <citation type="submission" date="2017-04" db="EMBL/GenBank/DDBJ databases">
        <authorList>
            <person name="Varghese N."/>
            <person name="Submissions S."/>
        </authorList>
    </citation>
    <scope>NUCLEOTIDE SEQUENCE [LARGE SCALE GENOMIC DNA]</scope>
    <source>
        <strain evidence="2">DSM 9293</strain>
    </source>
</reference>
<name>A0A1W1W7E2_SULTA</name>
<dbReference type="AlphaFoldDB" id="A0A1W1W7E2"/>
<keyword evidence="2" id="KW-1185">Reference proteome</keyword>
<dbReference type="Proteomes" id="UP000192660">
    <property type="component" value="Unassembled WGS sequence"/>
</dbReference>
<gene>
    <name evidence="1" type="ORF">SAMN00768000_0260</name>
</gene>
<dbReference type="RefSeq" id="WP_084660777.1">
    <property type="nucleotide sequence ID" value="NZ_FWWY01000001.1"/>
</dbReference>
<protein>
    <recommendedName>
        <fullName evidence="3">Thioredoxin domain-containing protein</fullName>
    </recommendedName>
</protein>